<evidence type="ECO:0000313" key="4">
    <source>
        <dbReference type="Proteomes" id="UP000070319"/>
    </source>
</evidence>
<sequence>MKELRYSTKARKDLKKYRNNSRKMQKLYELLNLLIKDIEIPETFLPHKLIGQYKGCMECHIEGDFLLIWIDEDRNYIDVIRLGSHSELFE</sequence>
<dbReference type="GO" id="GO:0006402">
    <property type="term" value="P:mRNA catabolic process"/>
    <property type="evidence" value="ECO:0007669"/>
    <property type="project" value="TreeGrafter"/>
</dbReference>
<evidence type="ECO:0000256" key="1">
    <source>
        <dbReference type="ARBA" id="ARBA00022649"/>
    </source>
</evidence>
<organism evidence="3">
    <name type="scientific">Bacteroides intestinalis</name>
    <dbReference type="NCBI Taxonomy" id="329854"/>
    <lineage>
        <taxon>Bacteria</taxon>
        <taxon>Pseudomonadati</taxon>
        <taxon>Bacteroidota</taxon>
        <taxon>Bacteroidia</taxon>
        <taxon>Bacteroidales</taxon>
        <taxon>Bacteroidaceae</taxon>
        <taxon>Bacteroides</taxon>
    </lineage>
</organism>
<dbReference type="PATRIC" id="fig|329854.7.peg.276"/>
<feature type="active site" description="Proton donor" evidence="2">
    <location>
        <position position="85"/>
    </location>
</feature>
<dbReference type="RefSeq" id="WP_022208681.1">
    <property type="nucleotide sequence ID" value="NZ_KQ968666.1"/>
</dbReference>
<dbReference type="SUPFAM" id="SSF143011">
    <property type="entry name" value="RelE-like"/>
    <property type="match status" value="1"/>
</dbReference>
<dbReference type="InterPro" id="IPR007712">
    <property type="entry name" value="RelE/ParE_toxin"/>
</dbReference>
<dbReference type="PANTHER" id="PTHR40588:SF1">
    <property type="entry name" value="MRNA INTERFERASE TOXIN YAFQ"/>
    <property type="match status" value="1"/>
</dbReference>
<dbReference type="AlphaFoldDB" id="A0A139LV34"/>
<proteinExistence type="predicted"/>
<reference evidence="3 4" key="1">
    <citation type="submission" date="2016-02" db="EMBL/GenBank/DDBJ databases">
        <authorList>
            <person name="Wen L."/>
            <person name="He K."/>
            <person name="Yang H."/>
        </authorList>
    </citation>
    <scope>NUCLEOTIDE SEQUENCE [LARGE SCALE GENOMIC DNA]</scope>
    <source>
        <strain evidence="3 4">KLE1704</strain>
    </source>
</reference>
<dbReference type="GO" id="GO:0006415">
    <property type="term" value="P:translational termination"/>
    <property type="evidence" value="ECO:0007669"/>
    <property type="project" value="TreeGrafter"/>
</dbReference>
<dbReference type="Gene3D" id="3.30.2310.20">
    <property type="entry name" value="RelE-like"/>
    <property type="match status" value="1"/>
</dbReference>
<gene>
    <name evidence="3" type="ORF">HMPREF2531_00267</name>
</gene>
<name>A0A139LV34_9BACE</name>
<dbReference type="Pfam" id="PF15738">
    <property type="entry name" value="YafQ_toxin"/>
    <property type="match status" value="1"/>
</dbReference>
<accession>A0A139LV34</accession>
<dbReference type="PIRSF" id="PIRSF006156">
    <property type="entry name" value="YafQ"/>
    <property type="match status" value="1"/>
</dbReference>
<evidence type="ECO:0000256" key="2">
    <source>
        <dbReference type="PIRSR" id="PIRSR006156-1"/>
    </source>
</evidence>
<protein>
    <submittedName>
        <fullName evidence="3">Addiction module toxin, RelE/StbE family</fullName>
    </submittedName>
</protein>
<dbReference type="NCBIfam" id="TIGR02385">
    <property type="entry name" value="RelE_StbE"/>
    <property type="match status" value="1"/>
</dbReference>
<keyword evidence="1" id="KW-1277">Toxin-antitoxin system</keyword>
<dbReference type="InterPro" id="IPR035093">
    <property type="entry name" value="RelE/ParE_toxin_dom_sf"/>
</dbReference>
<dbReference type="InterPro" id="IPR004386">
    <property type="entry name" value="Toxin_YafQ-like"/>
</dbReference>
<comment type="caution">
    <text evidence="3">The sequence shown here is derived from an EMBL/GenBank/DDBJ whole genome shotgun (WGS) entry which is preliminary data.</text>
</comment>
<dbReference type="GO" id="GO:0004521">
    <property type="term" value="F:RNA endonuclease activity"/>
    <property type="evidence" value="ECO:0007669"/>
    <property type="project" value="TreeGrafter"/>
</dbReference>
<dbReference type="PANTHER" id="PTHR40588">
    <property type="entry name" value="MRNA INTERFERASE TOXIN YAFQ"/>
    <property type="match status" value="1"/>
</dbReference>
<evidence type="ECO:0000313" key="3">
    <source>
        <dbReference type="EMBL" id="KXT55267.1"/>
    </source>
</evidence>
<dbReference type="Proteomes" id="UP000070319">
    <property type="component" value="Unassembled WGS sequence"/>
</dbReference>
<dbReference type="EMBL" id="LTDF01000027">
    <property type="protein sequence ID" value="KXT55267.1"/>
    <property type="molecule type" value="Genomic_DNA"/>
</dbReference>